<sequence length="166" mass="18435">MKIFNKTSMISWMIIVWICKVFLFSLPYKFTLHPNTQHIFGIIGQWMKNFIGDSVGQLFITYGSYAVGSVELLISLILLSPALFFFLKKIGLLTQTPNIYLLHATGGVLASCVMAGAVFFHLFTPLGIEVIHESKSDGGTLFYAAISILILGFSMATINIIKYKKG</sequence>
<keyword evidence="3" id="KW-1185">Reference proteome</keyword>
<keyword evidence="1" id="KW-0472">Membrane</keyword>
<evidence type="ECO:0000313" key="2">
    <source>
        <dbReference type="EMBL" id="MDP0589461.1"/>
    </source>
</evidence>
<reference evidence="2 3" key="1">
    <citation type="journal article" date="2023" name="bioRxiv">
        <title>An intranuclear bacterial parasite of deep-sea mussels expresses apoptosis inhibitors acquired from its host.</title>
        <authorList>
            <person name="Gonzalez Porras M.A."/>
            <person name="Assie A."/>
            <person name="Tietjen M."/>
            <person name="Violette M."/>
            <person name="Kleiner M."/>
            <person name="Gruber-Vodicka H."/>
            <person name="Dubilier N."/>
            <person name="Leisch N."/>
        </authorList>
    </citation>
    <scope>NUCLEOTIDE SEQUENCE [LARGE SCALE GENOMIC DNA]</scope>
    <source>
        <strain evidence="2">IAP13</strain>
    </source>
</reference>
<evidence type="ECO:0000313" key="3">
    <source>
        <dbReference type="Proteomes" id="UP001178148"/>
    </source>
</evidence>
<organism evidence="2 3">
    <name type="scientific">Candidatus Endonucleibacter bathymodioli</name>
    <dbReference type="NCBI Taxonomy" id="539814"/>
    <lineage>
        <taxon>Bacteria</taxon>
        <taxon>Pseudomonadati</taxon>
        <taxon>Pseudomonadota</taxon>
        <taxon>Gammaproteobacteria</taxon>
        <taxon>Oceanospirillales</taxon>
        <taxon>Endozoicomonadaceae</taxon>
        <taxon>Candidatus Endonucleibacter</taxon>
    </lineage>
</organism>
<dbReference type="AlphaFoldDB" id="A0AA90NZY3"/>
<dbReference type="Proteomes" id="UP001178148">
    <property type="component" value="Unassembled WGS sequence"/>
</dbReference>
<feature type="transmembrane region" description="Helical" evidence="1">
    <location>
        <begin position="99"/>
        <end position="120"/>
    </location>
</feature>
<keyword evidence="1" id="KW-1133">Transmembrane helix</keyword>
<keyword evidence="1" id="KW-0812">Transmembrane</keyword>
<comment type="caution">
    <text evidence="2">The sequence shown here is derived from an EMBL/GenBank/DDBJ whole genome shotgun (WGS) entry which is preliminary data.</text>
</comment>
<feature type="transmembrane region" description="Helical" evidence="1">
    <location>
        <begin position="65"/>
        <end position="87"/>
    </location>
</feature>
<name>A0AA90NZY3_9GAMM</name>
<proteinExistence type="predicted"/>
<protein>
    <submittedName>
        <fullName evidence="2">Uncharacterized protein</fullName>
    </submittedName>
</protein>
<gene>
    <name evidence="2" type="ORF">QS748_09855</name>
</gene>
<accession>A0AA90NZY3</accession>
<dbReference type="EMBL" id="JASXSV010000014">
    <property type="protein sequence ID" value="MDP0589461.1"/>
    <property type="molecule type" value="Genomic_DNA"/>
</dbReference>
<feature type="transmembrane region" description="Helical" evidence="1">
    <location>
        <begin position="140"/>
        <end position="161"/>
    </location>
</feature>
<evidence type="ECO:0000256" key="1">
    <source>
        <dbReference type="SAM" id="Phobius"/>
    </source>
</evidence>
<feature type="transmembrane region" description="Helical" evidence="1">
    <location>
        <begin position="12"/>
        <end position="30"/>
    </location>
</feature>